<dbReference type="EMBL" id="MU128932">
    <property type="protein sequence ID" value="KAF9517422.1"/>
    <property type="molecule type" value="Genomic_DNA"/>
</dbReference>
<protein>
    <submittedName>
        <fullName evidence="1">Uncharacterized protein</fullName>
    </submittedName>
</protein>
<keyword evidence="2" id="KW-1185">Reference proteome</keyword>
<accession>A0A9P6B508</accession>
<proteinExistence type="predicted"/>
<gene>
    <name evidence="1" type="ORF">BS47DRAFT_1483370</name>
</gene>
<organism evidence="1 2">
    <name type="scientific">Hydnum rufescens UP504</name>
    <dbReference type="NCBI Taxonomy" id="1448309"/>
    <lineage>
        <taxon>Eukaryota</taxon>
        <taxon>Fungi</taxon>
        <taxon>Dikarya</taxon>
        <taxon>Basidiomycota</taxon>
        <taxon>Agaricomycotina</taxon>
        <taxon>Agaricomycetes</taxon>
        <taxon>Cantharellales</taxon>
        <taxon>Hydnaceae</taxon>
        <taxon>Hydnum</taxon>
    </lineage>
</organism>
<evidence type="ECO:0000313" key="2">
    <source>
        <dbReference type="Proteomes" id="UP000886523"/>
    </source>
</evidence>
<sequence>GHTSPVESVGFLLDESHILSRDRDGLFQQWLLGPKKTFSRRYSVVKEPSTGDDNSHPHTPVIGTSDFVINPDGWITHGRRHIFWIPFSNRPFSQYGDLLLVASHEHILCFGSPSGTFTILDLSEIIGA</sequence>
<evidence type="ECO:0000313" key="1">
    <source>
        <dbReference type="EMBL" id="KAF9517422.1"/>
    </source>
</evidence>
<comment type="caution">
    <text evidence="1">The sequence shown here is derived from an EMBL/GenBank/DDBJ whole genome shotgun (WGS) entry which is preliminary data.</text>
</comment>
<reference evidence="1" key="1">
    <citation type="journal article" date="2020" name="Nat. Commun.">
        <title>Large-scale genome sequencing of mycorrhizal fungi provides insights into the early evolution of symbiotic traits.</title>
        <authorList>
            <person name="Miyauchi S."/>
            <person name="Kiss E."/>
            <person name="Kuo A."/>
            <person name="Drula E."/>
            <person name="Kohler A."/>
            <person name="Sanchez-Garcia M."/>
            <person name="Morin E."/>
            <person name="Andreopoulos B."/>
            <person name="Barry K.W."/>
            <person name="Bonito G."/>
            <person name="Buee M."/>
            <person name="Carver A."/>
            <person name="Chen C."/>
            <person name="Cichocki N."/>
            <person name="Clum A."/>
            <person name="Culley D."/>
            <person name="Crous P.W."/>
            <person name="Fauchery L."/>
            <person name="Girlanda M."/>
            <person name="Hayes R.D."/>
            <person name="Keri Z."/>
            <person name="LaButti K."/>
            <person name="Lipzen A."/>
            <person name="Lombard V."/>
            <person name="Magnuson J."/>
            <person name="Maillard F."/>
            <person name="Murat C."/>
            <person name="Nolan M."/>
            <person name="Ohm R.A."/>
            <person name="Pangilinan J."/>
            <person name="Pereira M.F."/>
            <person name="Perotto S."/>
            <person name="Peter M."/>
            <person name="Pfister S."/>
            <person name="Riley R."/>
            <person name="Sitrit Y."/>
            <person name="Stielow J.B."/>
            <person name="Szollosi G."/>
            <person name="Zifcakova L."/>
            <person name="Stursova M."/>
            <person name="Spatafora J.W."/>
            <person name="Tedersoo L."/>
            <person name="Vaario L.M."/>
            <person name="Yamada A."/>
            <person name="Yan M."/>
            <person name="Wang P."/>
            <person name="Xu J."/>
            <person name="Bruns T."/>
            <person name="Baldrian P."/>
            <person name="Vilgalys R."/>
            <person name="Dunand C."/>
            <person name="Henrissat B."/>
            <person name="Grigoriev I.V."/>
            <person name="Hibbett D."/>
            <person name="Nagy L.G."/>
            <person name="Martin F.M."/>
        </authorList>
    </citation>
    <scope>NUCLEOTIDE SEQUENCE</scope>
    <source>
        <strain evidence="1">UP504</strain>
    </source>
</reference>
<dbReference type="AlphaFoldDB" id="A0A9P6B508"/>
<feature type="non-terminal residue" evidence="1">
    <location>
        <position position="1"/>
    </location>
</feature>
<dbReference type="Proteomes" id="UP000886523">
    <property type="component" value="Unassembled WGS sequence"/>
</dbReference>
<name>A0A9P6B508_9AGAM</name>